<reference evidence="1 2" key="1">
    <citation type="submission" date="2020-08" db="EMBL/GenBank/DDBJ databases">
        <title>Genome sequencing of Purple Non-Sulfur Bacteria from various extreme environments.</title>
        <authorList>
            <person name="Mayer M."/>
        </authorList>
    </citation>
    <scope>NUCLEOTIDE SEQUENCE [LARGE SCALE GENOMIC DNA]</scope>
    <source>
        <strain evidence="1 2">JA131</strain>
    </source>
</reference>
<dbReference type="RefSeq" id="WP_184048164.1">
    <property type="nucleotide sequence ID" value="NZ_JACIGK010000038.1"/>
</dbReference>
<evidence type="ECO:0000313" key="1">
    <source>
        <dbReference type="EMBL" id="MBB4267924.1"/>
    </source>
</evidence>
<gene>
    <name evidence="1" type="ORF">GGD89_003576</name>
</gene>
<protein>
    <submittedName>
        <fullName evidence="1">Uncharacterized protein</fullName>
    </submittedName>
</protein>
<dbReference type="Proteomes" id="UP000554286">
    <property type="component" value="Unassembled WGS sequence"/>
</dbReference>
<accession>A0A7W6RG32</accession>
<dbReference type="AlphaFoldDB" id="A0A7W6RG32"/>
<evidence type="ECO:0000313" key="2">
    <source>
        <dbReference type="Proteomes" id="UP000554286"/>
    </source>
</evidence>
<proteinExistence type="predicted"/>
<keyword evidence="2" id="KW-1185">Reference proteome</keyword>
<dbReference type="EMBL" id="JACIGK010000038">
    <property type="protein sequence ID" value="MBB4267924.1"/>
    <property type="molecule type" value="Genomic_DNA"/>
</dbReference>
<comment type="caution">
    <text evidence="1">The sequence shown here is derived from an EMBL/GenBank/DDBJ whole genome shotgun (WGS) entry which is preliminary data.</text>
</comment>
<sequence length="79" mass="8836">MKIRVKGEMSMPALRQALFEQLYALEEDHFVRHCREVSLFLTPTNGFGEPIVARTECGAALDAVYSDGPYLSAAAEFRL</sequence>
<name>A0A7W6RG32_9PROT</name>
<organism evidence="1 2">
    <name type="scientific">Roseospira visakhapatnamensis</name>
    <dbReference type="NCBI Taxonomy" id="390880"/>
    <lineage>
        <taxon>Bacteria</taxon>
        <taxon>Pseudomonadati</taxon>
        <taxon>Pseudomonadota</taxon>
        <taxon>Alphaproteobacteria</taxon>
        <taxon>Rhodospirillales</taxon>
        <taxon>Rhodospirillaceae</taxon>
        <taxon>Roseospira</taxon>
    </lineage>
</organism>